<dbReference type="Proteomes" id="UP000192578">
    <property type="component" value="Unassembled WGS sequence"/>
</dbReference>
<comment type="caution">
    <text evidence="1">The sequence shown here is derived from an EMBL/GenBank/DDBJ whole genome shotgun (WGS) entry which is preliminary data.</text>
</comment>
<keyword evidence="2" id="KW-1185">Reference proteome</keyword>
<evidence type="ECO:0000313" key="1">
    <source>
        <dbReference type="EMBL" id="OQV18999.1"/>
    </source>
</evidence>
<protein>
    <submittedName>
        <fullName evidence="1">Uncharacterized protein</fullName>
    </submittedName>
</protein>
<sequence>MVEYVDYVHFLTLKLRDYKSRSVLEFDLAFRNYADRTGCNLNDVEARKEIGEQFFHQRNYIMDHSNREGRSTFDPSRMGQPAKFHSYGTPLGTCTKWNEGAGKCGAPPGAICKYLHQCSNSKCRDNHPQARLPMFPRRK</sequence>
<proteinExistence type="predicted"/>
<evidence type="ECO:0000313" key="2">
    <source>
        <dbReference type="Proteomes" id="UP000192578"/>
    </source>
</evidence>
<dbReference type="EMBL" id="MTYJ01000044">
    <property type="protein sequence ID" value="OQV18999.1"/>
    <property type="molecule type" value="Genomic_DNA"/>
</dbReference>
<gene>
    <name evidence="1" type="ORF">BV898_07054</name>
</gene>
<dbReference type="OrthoDB" id="2355984at2759"/>
<reference evidence="2" key="1">
    <citation type="submission" date="2017-01" db="EMBL/GenBank/DDBJ databases">
        <title>Comparative genomics of anhydrobiosis in the tardigrade Hypsibius dujardini.</title>
        <authorList>
            <person name="Yoshida Y."/>
            <person name="Koutsovoulos G."/>
            <person name="Laetsch D."/>
            <person name="Stevens L."/>
            <person name="Kumar S."/>
            <person name="Horikawa D."/>
            <person name="Ishino K."/>
            <person name="Komine S."/>
            <person name="Tomita M."/>
            <person name="Blaxter M."/>
            <person name="Arakawa K."/>
        </authorList>
    </citation>
    <scope>NUCLEOTIDE SEQUENCE [LARGE SCALE GENOMIC DNA]</scope>
    <source>
        <strain evidence="2">Z151</strain>
    </source>
</reference>
<name>A0A1W0WUW0_HYPEX</name>
<dbReference type="AlphaFoldDB" id="A0A1W0WUW0"/>
<organism evidence="1 2">
    <name type="scientific">Hypsibius exemplaris</name>
    <name type="common">Freshwater tardigrade</name>
    <dbReference type="NCBI Taxonomy" id="2072580"/>
    <lineage>
        <taxon>Eukaryota</taxon>
        <taxon>Metazoa</taxon>
        <taxon>Ecdysozoa</taxon>
        <taxon>Tardigrada</taxon>
        <taxon>Eutardigrada</taxon>
        <taxon>Parachela</taxon>
        <taxon>Hypsibioidea</taxon>
        <taxon>Hypsibiidae</taxon>
        <taxon>Hypsibius</taxon>
    </lineage>
</organism>
<accession>A0A1W0WUW0</accession>